<sequence length="157" mass="17413">MALFILFYVLPLLQKGADQILEMKNELALLETKRHQIKRVEELIEESSTDLGRVKNLAVDHSNPLDFFEFLYSAASSSKAFIDVRLTESKGPSSPRILEYGAGVNINVDGSGKGIFIFLNLLEMAPYEMEIQDIIITGGGTKDSPYKAGMKVNALSR</sequence>
<dbReference type="EMBL" id="MHQY01000003">
    <property type="protein sequence ID" value="OHA14738.1"/>
    <property type="molecule type" value="Genomic_DNA"/>
</dbReference>
<evidence type="ECO:0000313" key="2">
    <source>
        <dbReference type="EMBL" id="OHA14738.1"/>
    </source>
</evidence>
<name>A0A1G2LSW3_9BACT</name>
<feature type="coiled-coil region" evidence="1">
    <location>
        <begin position="13"/>
        <end position="50"/>
    </location>
</feature>
<reference evidence="2 3" key="1">
    <citation type="journal article" date="2016" name="Nat. Commun.">
        <title>Thousands of microbial genomes shed light on interconnected biogeochemical processes in an aquifer system.</title>
        <authorList>
            <person name="Anantharaman K."/>
            <person name="Brown C.T."/>
            <person name="Hug L.A."/>
            <person name="Sharon I."/>
            <person name="Castelle C.J."/>
            <person name="Probst A.J."/>
            <person name="Thomas B.C."/>
            <person name="Singh A."/>
            <person name="Wilkins M.J."/>
            <person name="Karaoz U."/>
            <person name="Brodie E.L."/>
            <person name="Williams K.H."/>
            <person name="Hubbard S.S."/>
            <person name="Banfield J.F."/>
        </authorList>
    </citation>
    <scope>NUCLEOTIDE SEQUENCE [LARGE SCALE GENOMIC DNA]</scope>
</reference>
<dbReference type="Proteomes" id="UP000177171">
    <property type="component" value="Unassembled WGS sequence"/>
</dbReference>
<dbReference type="AlphaFoldDB" id="A0A1G2LSW3"/>
<accession>A0A1G2LSW3</accession>
<keyword evidence="1" id="KW-0175">Coiled coil</keyword>
<protein>
    <submittedName>
        <fullName evidence="2">Uncharacterized protein</fullName>
    </submittedName>
</protein>
<comment type="caution">
    <text evidence="2">The sequence shown here is derived from an EMBL/GenBank/DDBJ whole genome shotgun (WGS) entry which is preliminary data.</text>
</comment>
<gene>
    <name evidence="2" type="ORF">A3G49_03330</name>
</gene>
<proteinExistence type="predicted"/>
<organism evidence="2 3">
    <name type="scientific">Candidatus Sungbacteria bacterium RIFCSPLOWO2_12_FULL_41_11</name>
    <dbReference type="NCBI Taxonomy" id="1802286"/>
    <lineage>
        <taxon>Bacteria</taxon>
        <taxon>Candidatus Sungiibacteriota</taxon>
    </lineage>
</organism>
<evidence type="ECO:0000313" key="3">
    <source>
        <dbReference type="Proteomes" id="UP000177171"/>
    </source>
</evidence>
<evidence type="ECO:0000256" key="1">
    <source>
        <dbReference type="SAM" id="Coils"/>
    </source>
</evidence>